<keyword evidence="2" id="KW-1185">Reference proteome</keyword>
<comment type="caution">
    <text evidence="1">The sequence shown here is derived from an EMBL/GenBank/DDBJ whole genome shotgun (WGS) entry which is preliminary data.</text>
</comment>
<accession>A0AAN6VEK0</accession>
<evidence type="ECO:0000313" key="1">
    <source>
        <dbReference type="EMBL" id="KAK4148681.1"/>
    </source>
</evidence>
<sequence length="330" mass="35107">MSGSPGPTSGASLPSQLSPNISLKAFSSDRRAIELPWGRQLLQFGAPFSSNLEFPFSPPKSAFDKTHLEQASIIFDASPNGGKYEEHTTTSTISSSDHLSVGFGLSIGGSLLGAGVSGDYNKAVLDNNDSNKTSQTASIRLGHLRFAEEPPLSDDAERLLSEQAIGGFTSVYGDYYVGGFSIGADSGICMSFAKHEHSESEAWEITVTVKFLFMSASHTWSDSTASSLRDVELTVLGYDSLAGKNINASSQGGKGLEQLRDTAVELVARNTSLAMDVESKVQQLGFRGNKNPLSRADLANAEGSQILSGILLLPYTGLRQVASHLPPKWP</sequence>
<dbReference type="EMBL" id="MU857285">
    <property type="protein sequence ID" value="KAK4148681.1"/>
    <property type="molecule type" value="Genomic_DNA"/>
</dbReference>
<protein>
    <submittedName>
        <fullName evidence="1">Uncharacterized protein</fullName>
    </submittedName>
</protein>
<evidence type="ECO:0000313" key="2">
    <source>
        <dbReference type="Proteomes" id="UP001302745"/>
    </source>
</evidence>
<reference evidence="1" key="1">
    <citation type="journal article" date="2023" name="Mol. Phylogenet. Evol.">
        <title>Genome-scale phylogeny and comparative genomics of the fungal order Sordariales.</title>
        <authorList>
            <person name="Hensen N."/>
            <person name="Bonometti L."/>
            <person name="Westerberg I."/>
            <person name="Brannstrom I.O."/>
            <person name="Guillou S."/>
            <person name="Cros-Aarteil S."/>
            <person name="Calhoun S."/>
            <person name="Haridas S."/>
            <person name="Kuo A."/>
            <person name="Mondo S."/>
            <person name="Pangilinan J."/>
            <person name="Riley R."/>
            <person name="LaButti K."/>
            <person name="Andreopoulos B."/>
            <person name="Lipzen A."/>
            <person name="Chen C."/>
            <person name="Yan M."/>
            <person name="Daum C."/>
            <person name="Ng V."/>
            <person name="Clum A."/>
            <person name="Steindorff A."/>
            <person name="Ohm R.A."/>
            <person name="Martin F."/>
            <person name="Silar P."/>
            <person name="Natvig D.O."/>
            <person name="Lalanne C."/>
            <person name="Gautier V."/>
            <person name="Ament-Velasquez S.L."/>
            <person name="Kruys A."/>
            <person name="Hutchinson M.I."/>
            <person name="Powell A.J."/>
            <person name="Barry K."/>
            <person name="Miller A.N."/>
            <person name="Grigoriev I.V."/>
            <person name="Debuchy R."/>
            <person name="Gladieux P."/>
            <person name="Hiltunen Thoren M."/>
            <person name="Johannesson H."/>
        </authorList>
    </citation>
    <scope>NUCLEOTIDE SEQUENCE</scope>
    <source>
        <strain evidence="1">CBS 538.74</strain>
    </source>
</reference>
<reference evidence="1" key="2">
    <citation type="submission" date="2023-05" db="EMBL/GenBank/DDBJ databases">
        <authorList>
            <consortium name="Lawrence Berkeley National Laboratory"/>
            <person name="Steindorff A."/>
            <person name="Hensen N."/>
            <person name="Bonometti L."/>
            <person name="Westerberg I."/>
            <person name="Brannstrom I.O."/>
            <person name="Guillou S."/>
            <person name="Cros-Aarteil S."/>
            <person name="Calhoun S."/>
            <person name="Haridas S."/>
            <person name="Kuo A."/>
            <person name="Mondo S."/>
            <person name="Pangilinan J."/>
            <person name="Riley R."/>
            <person name="Labutti K."/>
            <person name="Andreopoulos B."/>
            <person name="Lipzen A."/>
            <person name="Chen C."/>
            <person name="Yanf M."/>
            <person name="Daum C."/>
            <person name="Ng V."/>
            <person name="Clum A."/>
            <person name="Ohm R."/>
            <person name="Martin F."/>
            <person name="Silar P."/>
            <person name="Natvig D."/>
            <person name="Lalanne C."/>
            <person name="Gautier V."/>
            <person name="Ament-Velasquez S.L."/>
            <person name="Kruys A."/>
            <person name="Hutchinson M.I."/>
            <person name="Powell A.J."/>
            <person name="Barry K."/>
            <person name="Miller A.N."/>
            <person name="Grigoriev I.V."/>
            <person name="Debuchy R."/>
            <person name="Gladieux P."/>
            <person name="Thoren M.H."/>
            <person name="Johannesson H."/>
        </authorList>
    </citation>
    <scope>NUCLEOTIDE SEQUENCE</scope>
    <source>
        <strain evidence="1">CBS 538.74</strain>
    </source>
</reference>
<dbReference type="Proteomes" id="UP001302745">
    <property type="component" value="Unassembled WGS sequence"/>
</dbReference>
<proteinExistence type="predicted"/>
<name>A0AAN6VEK0_9PEZI</name>
<organism evidence="1 2">
    <name type="scientific">Chaetomidium leptoderma</name>
    <dbReference type="NCBI Taxonomy" id="669021"/>
    <lineage>
        <taxon>Eukaryota</taxon>
        <taxon>Fungi</taxon>
        <taxon>Dikarya</taxon>
        <taxon>Ascomycota</taxon>
        <taxon>Pezizomycotina</taxon>
        <taxon>Sordariomycetes</taxon>
        <taxon>Sordariomycetidae</taxon>
        <taxon>Sordariales</taxon>
        <taxon>Chaetomiaceae</taxon>
        <taxon>Chaetomidium</taxon>
    </lineage>
</organism>
<dbReference type="AlphaFoldDB" id="A0AAN6VEK0"/>
<gene>
    <name evidence="1" type="ORF">C8A00DRAFT_38740</name>
</gene>